<evidence type="ECO:0000256" key="1">
    <source>
        <dbReference type="ARBA" id="ARBA00010795"/>
    </source>
</evidence>
<name>A0AAE0JTI0_9PEZI</name>
<dbReference type="EMBL" id="JAULSN010000011">
    <property type="protein sequence ID" value="KAK3361543.1"/>
    <property type="molecule type" value="Genomic_DNA"/>
</dbReference>
<accession>A0AAE0JTI0</accession>
<dbReference type="AlphaFoldDB" id="A0AAE0JTI0"/>
<gene>
    <name evidence="2" type="ORF">B0T24DRAFT_539029</name>
</gene>
<dbReference type="Gene3D" id="2.60.270.50">
    <property type="match status" value="1"/>
</dbReference>
<dbReference type="Pfam" id="PF06355">
    <property type="entry name" value="Aegerolysin"/>
    <property type="match status" value="1"/>
</dbReference>
<proteinExistence type="inferred from homology"/>
<evidence type="ECO:0000313" key="3">
    <source>
        <dbReference type="Proteomes" id="UP001287356"/>
    </source>
</evidence>
<protein>
    <submittedName>
        <fullName evidence="2">Pleurotolysin A</fullName>
    </submittedName>
</protein>
<sequence length="135" mass="14710">MAYSQWIYMIINNLSKSGDLKFKNLSTKWGKLYQWDNKDQELSSADVTKQVAGPLGKIEIASCGRSGASSGTEGNYDIYNGDTRVCHIYWDCPWGKKANTFTVSNVNDNFVVQATGQNPSSGASGTVTIKVVSLA</sequence>
<reference evidence="2" key="2">
    <citation type="submission" date="2023-06" db="EMBL/GenBank/DDBJ databases">
        <authorList>
            <consortium name="Lawrence Berkeley National Laboratory"/>
            <person name="Haridas S."/>
            <person name="Hensen N."/>
            <person name="Bonometti L."/>
            <person name="Westerberg I."/>
            <person name="Brannstrom I.O."/>
            <person name="Guillou S."/>
            <person name="Cros-Aarteil S."/>
            <person name="Calhoun S."/>
            <person name="Kuo A."/>
            <person name="Mondo S."/>
            <person name="Pangilinan J."/>
            <person name="Riley R."/>
            <person name="Labutti K."/>
            <person name="Andreopoulos B."/>
            <person name="Lipzen A."/>
            <person name="Chen C."/>
            <person name="Yanf M."/>
            <person name="Daum C."/>
            <person name="Ng V."/>
            <person name="Clum A."/>
            <person name="Steindorff A."/>
            <person name="Ohm R."/>
            <person name="Martin F."/>
            <person name="Silar P."/>
            <person name="Natvig D."/>
            <person name="Lalanne C."/>
            <person name="Gautier V."/>
            <person name="Ament-Velasquez S.L."/>
            <person name="Kruys A."/>
            <person name="Hutchinson M.I."/>
            <person name="Powell A.J."/>
            <person name="Barry K."/>
            <person name="Miller A.N."/>
            <person name="Grigoriev I.V."/>
            <person name="Debuchy R."/>
            <person name="Gladieux P."/>
            <person name="Thoren M.H."/>
            <person name="Johannesson H."/>
        </authorList>
    </citation>
    <scope>NUCLEOTIDE SEQUENCE</scope>
    <source>
        <strain evidence="2">CBS 958.72</strain>
    </source>
</reference>
<dbReference type="InterPro" id="IPR009413">
    <property type="entry name" value="Aegerolysin-typ"/>
</dbReference>
<reference evidence="2" key="1">
    <citation type="journal article" date="2023" name="Mol. Phylogenet. Evol.">
        <title>Genome-scale phylogeny and comparative genomics of the fungal order Sordariales.</title>
        <authorList>
            <person name="Hensen N."/>
            <person name="Bonometti L."/>
            <person name="Westerberg I."/>
            <person name="Brannstrom I.O."/>
            <person name="Guillou S."/>
            <person name="Cros-Aarteil S."/>
            <person name="Calhoun S."/>
            <person name="Haridas S."/>
            <person name="Kuo A."/>
            <person name="Mondo S."/>
            <person name="Pangilinan J."/>
            <person name="Riley R."/>
            <person name="LaButti K."/>
            <person name="Andreopoulos B."/>
            <person name="Lipzen A."/>
            <person name="Chen C."/>
            <person name="Yan M."/>
            <person name="Daum C."/>
            <person name="Ng V."/>
            <person name="Clum A."/>
            <person name="Steindorff A."/>
            <person name="Ohm R.A."/>
            <person name="Martin F."/>
            <person name="Silar P."/>
            <person name="Natvig D.O."/>
            <person name="Lalanne C."/>
            <person name="Gautier V."/>
            <person name="Ament-Velasquez S.L."/>
            <person name="Kruys A."/>
            <person name="Hutchinson M.I."/>
            <person name="Powell A.J."/>
            <person name="Barry K."/>
            <person name="Miller A.N."/>
            <person name="Grigoriev I.V."/>
            <person name="Debuchy R."/>
            <person name="Gladieux P."/>
            <person name="Hiltunen Thoren M."/>
            <person name="Johannesson H."/>
        </authorList>
    </citation>
    <scope>NUCLEOTIDE SEQUENCE</scope>
    <source>
        <strain evidence="2">CBS 958.72</strain>
    </source>
</reference>
<dbReference type="Proteomes" id="UP001287356">
    <property type="component" value="Unassembled WGS sequence"/>
</dbReference>
<comment type="similarity">
    <text evidence="1">Belongs to the aegerolysin family.</text>
</comment>
<dbReference type="PIRSF" id="PIRSF007951">
    <property type="entry name" value="Hemolysin, aegerolysin type"/>
    <property type="match status" value="1"/>
</dbReference>
<evidence type="ECO:0000313" key="2">
    <source>
        <dbReference type="EMBL" id="KAK3361543.1"/>
    </source>
</evidence>
<organism evidence="2 3">
    <name type="scientific">Lasiosphaeria ovina</name>
    <dbReference type="NCBI Taxonomy" id="92902"/>
    <lineage>
        <taxon>Eukaryota</taxon>
        <taxon>Fungi</taxon>
        <taxon>Dikarya</taxon>
        <taxon>Ascomycota</taxon>
        <taxon>Pezizomycotina</taxon>
        <taxon>Sordariomycetes</taxon>
        <taxon>Sordariomycetidae</taxon>
        <taxon>Sordariales</taxon>
        <taxon>Lasiosphaeriaceae</taxon>
        <taxon>Lasiosphaeria</taxon>
    </lineage>
</organism>
<keyword evidence="3" id="KW-1185">Reference proteome</keyword>
<dbReference type="GO" id="GO:0019836">
    <property type="term" value="P:symbiont-mediated hemolysis of host erythrocyte"/>
    <property type="evidence" value="ECO:0007669"/>
    <property type="project" value="InterPro"/>
</dbReference>
<comment type="caution">
    <text evidence="2">The sequence shown here is derived from an EMBL/GenBank/DDBJ whole genome shotgun (WGS) entry which is preliminary data.</text>
</comment>